<dbReference type="Proteomes" id="UP000299102">
    <property type="component" value="Unassembled WGS sequence"/>
</dbReference>
<evidence type="ECO:0000313" key="1">
    <source>
        <dbReference type="EMBL" id="GBP12090.1"/>
    </source>
</evidence>
<keyword evidence="2" id="KW-1185">Reference proteome</keyword>
<organism evidence="1 2">
    <name type="scientific">Eumeta variegata</name>
    <name type="common">Bagworm moth</name>
    <name type="synonym">Eumeta japonica</name>
    <dbReference type="NCBI Taxonomy" id="151549"/>
    <lineage>
        <taxon>Eukaryota</taxon>
        <taxon>Metazoa</taxon>
        <taxon>Ecdysozoa</taxon>
        <taxon>Arthropoda</taxon>
        <taxon>Hexapoda</taxon>
        <taxon>Insecta</taxon>
        <taxon>Pterygota</taxon>
        <taxon>Neoptera</taxon>
        <taxon>Endopterygota</taxon>
        <taxon>Lepidoptera</taxon>
        <taxon>Glossata</taxon>
        <taxon>Ditrysia</taxon>
        <taxon>Tineoidea</taxon>
        <taxon>Psychidae</taxon>
        <taxon>Oiketicinae</taxon>
        <taxon>Eumeta</taxon>
    </lineage>
</organism>
<comment type="caution">
    <text evidence="1">The sequence shown here is derived from an EMBL/GenBank/DDBJ whole genome shotgun (WGS) entry which is preliminary data.</text>
</comment>
<protein>
    <submittedName>
        <fullName evidence="1">Uncharacterized protein</fullName>
    </submittedName>
</protein>
<dbReference type="OrthoDB" id="25179at2759"/>
<evidence type="ECO:0000313" key="2">
    <source>
        <dbReference type="Proteomes" id="UP000299102"/>
    </source>
</evidence>
<gene>
    <name evidence="1" type="ORF">EVAR_5917_1</name>
</gene>
<name>A0A4C1TET5_EUMVA</name>
<proteinExistence type="predicted"/>
<dbReference type="AlphaFoldDB" id="A0A4C1TET5"/>
<dbReference type="EMBL" id="BGZK01000049">
    <property type="protein sequence ID" value="GBP12090.1"/>
    <property type="molecule type" value="Genomic_DNA"/>
</dbReference>
<sequence>MLSAVQYNVKDGGAGGRLRRVAAGRVSGLNRRNKRSYRVYKQGLGPLSPLLEPGDVIKRNIRNIKHRARPEPAAGARYHKHGHKGPDIIVDHCPSERNEPSKYYDLRNNNVSPLTSCKSFDSLTWKQLRRHDAHDVRREPKVGSSLQNLLEEERKRYAAHLSDDSVVESSRSDPRVRTSYCVAEARWRPGVGRYRPINADGPRCANPDAGADVLSEPFLAYNFRHTHLQQSGERTINSYRSVLYLIVYISARRLSGSDRTPAFTNREMRVASLNKNSMKRLLLHIRIFDSGIEIELIGTESWTGTEIENGTVVQIKCGTEIKIKSVTGIEIKNLRLSAKWISIEYEEKHSMSTLAKPQTGS</sequence>
<accession>A0A4C1TET5</accession>
<reference evidence="1 2" key="1">
    <citation type="journal article" date="2019" name="Commun. Biol.">
        <title>The bagworm genome reveals a unique fibroin gene that provides high tensile strength.</title>
        <authorList>
            <person name="Kono N."/>
            <person name="Nakamura H."/>
            <person name="Ohtoshi R."/>
            <person name="Tomita M."/>
            <person name="Numata K."/>
            <person name="Arakawa K."/>
        </authorList>
    </citation>
    <scope>NUCLEOTIDE SEQUENCE [LARGE SCALE GENOMIC DNA]</scope>
</reference>